<dbReference type="InterPro" id="IPR046496">
    <property type="entry name" value="DUF6589"/>
</dbReference>
<dbReference type="AlphaFoldDB" id="A0AA38Q0R6"/>
<sequence length="895" mass="102181">MLGSFLSGRNPDYSTARIVKEWLRNPSGIPPSNHNENDDMFSLSCPFEKIQYARPALTSFAAQLVEEHLLLKTKVVVSPDGGLQTGANGDITDNNQYGAETLQTFRNVLQTQCSLLWEYCLAIATPEHRNRLSRAKNHSGSERAVSWDYRIPQSVVSYAVSALLFSRNRYANLLAADKGMLLFACKSNSYLFAHESRIGAAVNYKTVLATLEKYAERDSIAVQRIAGSKDEAGVVRFDNVQKQVHARYETLGHVSRMLIGCVGTYCKAEELQKEALSLEKKRQVLRKNRRGKLTFEQLWDLIDHDFLSTALPMQFLDILFEFLADLPQIHKYSAQLRSLVEEAGTKKKASPRKTEVYPLKCNAYNETITSEMLRSIQDFFMQLGQTPEQETYQPRLILTGGDGLSYERMIQLKNYLQFHDSEYDRMEILKPFLESWHTIWTNLSRIYEAHWVGLPSGDPSTLGFGANLLNRKAPGNVSKVDYHRYTDLLDVQLEARILDIWRIAFGMNDLYQDMERLFTTKELPSFDSLYVQAIDLCHRFGTLSAYHEIMTSGEGYKAGTHWNPMPSHRSSLHLSMQPSTKFKKSQYQSEEFCGDETLARSTRLIYDSMISRLATNATRHGDVGCLWECLKMMTFSFAGSTHTKYTSYLLEMICNFELESSPELKNFFLNNWLISRDGRTYEAGDLFQEHLQNELYEHINHDQGFDNLHVRGKLSPNVYRFMQTKKVHHTSLGLAPRAGHHAAPSRRTDVRKLMLHYEREELHLFREGRTYKEENRDRVDDHGRGVSSLMGGRLKRWINDTLWARGLNGKENGSEGQGSQALDVPVEGCQAFDVPVEEVGGTNGTLKADGFAFDPNRCNVAFAMSEMLTVDDNEEPLEPLPSVHIKEQEDELMLL</sequence>
<reference evidence="2" key="1">
    <citation type="submission" date="2022-08" db="EMBL/GenBank/DDBJ databases">
        <authorList>
            <consortium name="DOE Joint Genome Institute"/>
            <person name="Min B."/>
            <person name="Riley R."/>
            <person name="Sierra-Patev S."/>
            <person name="Naranjo-Ortiz M."/>
            <person name="Looney B."/>
            <person name="Konkel Z."/>
            <person name="Slot J.C."/>
            <person name="Sakamoto Y."/>
            <person name="Steenwyk J.L."/>
            <person name="Rokas A."/>
            <person name="Carro J."/>
            <person name="Camarero S."/>
            <person name="Ferreira P."/>
            <person name="Molpeceres G."/>
            <person name="Ruiz-Duenas F.J."/>
            <person name="Serrano A."/>
            <person name="Henrissat B."/>
            <person name="Drula E."/>
            <person name="Hughes K.W."/>
            <person name="Mata J.L."/>
            <person name="Ishikawa N.K."/>
            <person name="Vargas-Isla R."/>
            <person name="Ushijima S."/>
            <person name="Smith C.A."/>
            <person name="Ahrendt S."/>
            <person name="Andreopoulos W."/>
            <person name="He G."/>
            <person name="Labutti K."/>
            <person name="Lipzen A."/>
            <person name="Ng V."/>
            <person name="Sandor L."/>
            <person name="Barry K."/>
            <person name="Martinez A.T."/>
            <person name="Xiao Y."/>
            <person name="Gibbons J.G."/>
            <person name="Terashima K."/>
            <person name="Hibbett D.S."/>
            <person name="Grigoriev I.V."/>
        </authorList>
    </citation>
    <scope>NUCLEOTIDE SEQUENCE</scope>
    <source>
        <strain evidence="2">TFB7829</strain>
    </source>
</reference>
<gene>
    <name evidence="2" type="ORF">F5890DRAFT_1459363</name>
</gene>
<feature type="domain" description="DUF6589" evidence="1">
    <location>
        <begin position="289"/>
        <end position="741"/>
    </location>
</feature>
<evidence type="ECO:0000259" key="1">
    <source>
        <dbReference type="Pfam" id="PF20231"/>
    </source>
</evidence>
<evidence type="ECO:0000313" key="2">
    <source>
        <dbReference type="EMBL" id="KAJ3985488.1"/>
    </source>
</evidence>
<dbReference type="Proteomes" id="UP001163850">
    <property type="component" value="Unassembled WGS sequence"/>
</dbReference>
<dbReference type="Pfam" id="PF20231">
    <property type="entry name" value="DUF6589"/>
    <property type="match status" value="1"/>
</dbReference>
<protein>
    <recommendedName>
        <fullName evidence="1">DUF6589 domain-containing protein</fullName>
    </recommendedName>
</protein>
<evidence type="ECO:0000313" key="3">
    <source>
        <dbReference type="Proteomes" id="UP001163850"/>
    </source>
</evidence>
<comment type="caution">
    <text evidence="2">The sequence shown here is derived from an EMBL/GenBank/DDBJ whole genome shotgun (WGS) entry which is preliminary data.</text>
</comment>
<accession>A0AA38Q0R6</accession>
<name>A0AA38Q0R6_9AGAR</name>
<dbReference type="EMBL" id="MU801961">
    <property type="protein sequence ID" value="KAJ3985488.1"/>
    <property type="molecule type" value="Genomic_DNA"/>
</dbReference>
<organism evidence="2 3">
    <name type="scientific">Lentinula detonsa</name>
    <dbReference type="NCBI Taxonomy" id="2804962"/>
    <lineage>
        <taxon>Eukaryota</taxon>
        <taxon>Fungi</taxon>
        <taxon>Dikarya</taxon>
        <taxon>Basidiomycota</taxon>
        <taxon>Agaricomycotina</taxon>
        <taxon>Agaricomycetes</taxon>
        <taxon>Agaricomycetidae</taxon>
        <taxon>Agaricales</taxon>
        <taxon>Marasmiineae</taxon>
        <taxon>Omphalotaceae</taxon>
        <taxon>Lentinula</taxon>
    </lineage>
</organism>
<proteinExistence type="predicted"/>